<name>V5SEL3_9HYPH</name>
<dbReference type="PANTHER" id="PTHR30349">
    <property type="entry name" value="PHAGE INTEGRASE-RELATED"/>
    <property type="match status" value="1"/>
</dbReference>
<dbReference type="EMBL" id="CP006912">
    <property type="protein sequence ID" value="AHB48968.1"/>
    <property type="molecule type" value="Genomic_DNA"/>
</dbReference>
<proteinExistence type="predicted"/>
<organism evidence="4 5">
    <name type="scientific">Hyphomicrobium nitrativorans NL23</name>
    <dbReference type="NCBI Taxonomy" id="1029756"/>
    <lineage>
        <taxon>Bacteria</taxon>
        <taxon>Pseudomonadati</taxon>
        <taxon>Pseudomonadota</taxon>
        <taxon>Alphaproteobacteria</taxon>
        <taxon>Hyphomicrobiales</taxon>
        <taxon>Hyphomicrobiaceae</taxon>
        <taxon>Hyphomicrobium</taxon>
    </lineage>
</organism>
<dbReference type="OrthoDB" id="6388170at2"/>
<dbReference type="HOGENOM" id="CLU_027562_32_0_5"/>
<dbReference type="InterPro" id="IPR011010">
    <property type="entry name" value="DNA_brk_join_enz"/>
</dbReference>
<dbReference type="PATRIC" id="fig|1029756.8.peg.2495"/>
<dbReference type="STRING" id="1029756.W911_12020"/>
<evidence type="ECO:0000256" key="1">
    <source>
        <dbReference type="ARBA" id="ARBA00022908"/>
    </source>
</evidence>
<dbReference type="InterPro" id="IPR050090">
    <property type="entry name" value="Tyrosine_recombinase_XerCD"/>
</dbReference>
<feature type="domain" description="Tyr recombinase" evidence="3">
    <location>
        <begin position="171"/>
        <end position="350"/>
    </location>
</feature>
<dbReference type="GO" id="GO:0006310">
    <property type="term" value="P:DNA recombination"/>
    <property type="evidence" value="ECO:0007669"/>
    <property type="project" value="UniProtKB-KW"/>
</dbReference>
<dbReference type="GO" id="GO:0003677">
    <property type="term" value="F:DNA binding"/>
    <property type="evidence" value="ECO:0007669"/>
    <property type="project" value="InterPro"/>
</dbReference>
<dbReference type="RefSeq" id="WP_023787744.1">
    <property type="nucleotide sequence ID" value="NC_022997.1"/>
</dbReference>
<keyword evidence="1" id="KW-0229">DNA integration</keyword>
<accession>V5SEL3</accession>
<dbReference type="InterPro" id="IPR013762">
    <property type="entry name" value="Integrase-like_cat_sf"/>
</dbReference>
<gene>
    <name evidence="4" type="ORF">W911_12020</name>
</gene>
<dbReference type="GO" id="GO:0015074">
    <property type="term" value="P:DNA integration"/>
    <property type="evidence" value="ECO:0007669"/>
    <property type="project" value="UniProtKB-KW"/>
</dbReference>
<dbReference type="CDD" id="cd00796">
    <property type="entry name" value="INT_Rci_Hp1_C"/>
    <property type="match status" value="1"/>
</dbReference>
<dbReference type="AlphaFoldDB" id="V5SEL3"/>
<evidence type="ECO:0000259" key="3">
    <source>
        <dbReference type="PROSITE" id="PS51898"/>
    </source>
</evidence>
<dbReference type="Proteomes" id="UP000018542">
    <property type="component" value="Chromosome"/>
</dbReference>
<evidence type="ECO:0000313" key="5">
    <source>
        <dbReference type="Proteomes" id="UP000018542"/>
    </source>
</evidence>
<evidence type="ECO:0000313" key="4">
    <source>
        <dbReference type="EMBL" id="AHB48968.1"/>
    </source>
</evidence>
<protein>
    <submittedName>
        <fullName evidence="4">Integrase</fullName>
    </submittedName>
</protein>
<dbReference type="PROSITE" id="PS51898">
    <property type="entry name" value="TYR_RECOMBINASE"/>
    <property type="match status" value="1"/>
</dbReference>
<sequence>MASIVKLPSGNWRAQLRHRQKSISKTFKLKSQALRWATEQQDCIERGQTPTARDSIKTDTVGEFIKLHLDDMAEVGKAAQRSKECALLRLQDDRDVGKVKVANFTRERVIEFGRRRAKEGAGPSTLSGDLSFIGTVFEHASSIYGHKVPMEDLRLGRGALVRLGLVGKSVERERRPTADELNRLLAFFRFRPRLVIPMERIVKFAVATAMRQDEITRILYEDFNRDERTVLIRQRKHPRDKASNNQVVPLISDAGFDPVTLIDEQMQWVSPKGAIFPYCARSIGAAFRRACIELQIDDLHFHDLRHEGISRLFEADWDIPAVASVSGHRDWKMLQRYTHLRPSYVASRARRGNRVSAS</sequence>
<dbReference type="PANTHER" id="PTHR30349:SF94">
    <property type="entry name" value="INTEGRASE_RECOMBINASE HI_1414-RELATED"/>
    <property type="match status" value="1"/>
</dbReference>
<dbReference type="Gene3D" id="1.10.443.10">
    <property type="entry name" value="Intergrase catalytic core"/>
    <property type="match status" value="1"/>
</dbReference>
<reference evidence="4 5" key="1">
    <citation type="journal article" date="2014" name="Genome Announc.">
        <title>Complete Genome Sequence of Hyphomicrobium nitrativorans Strain NL23, a Denitrifying Bacterium Isolated from Biofilm of a Methanol-Fed Denitrification System Treating Seawater at the Montreal Biodome.</title>
        <authorList>
            <person name="Martineau C."/>
            <person name="Villeneuve C."/>
            <person name="Mauffrey F."/>
            <person name="Villemur R."/>
        </authorList>
    </citation>
    <scope>NUCLEOTIDE SEQUENCE [LARGE SCALE GENOMIC DNA]</scope>
    <source>
        <strain evidence="4">NL23</strain>
    </source>
</reference>
<evidence type="ECO:0000256" key="2">
    <source>
        <dbReference type="ARBA" id="ARBA00023172"/>
    </source>
</evidence>
<dbReference type="KEGG" id="hni:W911_12020"/>
<dbReference type="InterPro" id="IPR002104">
    <property type="entry name" value="Integrase_catalytic"/>
</dbReference>
<dbReference type="Pfam" id="PF00589">
    <property type="entry name" value="Phage_integrase"/>
    <property type="match status" value="1"/>
</dbReference>
<dbReference type="SUPFAM" id="SSF56349">
    <property type="entry name" value="DNA breaking-rejoining enzymes"/>
    <property type="match status" value="1"/>
</dbReference>
<keyword evidence="2" id="KW-0233">DNA recombination</keyword>
<keyword evidence="5" id="KW-1185">Reference proteome</keyword>